<dbReference type="Pfam" id="PF14223">
    <property type="entry name" value="Retrotran_gag_2"/>
    <property type="match status" value="1"/>
</dbReference>
<dbReference type="AlphaFoldDB" id="A0A151U3M7"/>
<evidence type="ECO:0008006" key="3">
    <source>
        <dbReference type="Google" id="ProtNLM"/>
    </source>
</evidence>
<dbReference type="Gramene" id="C.cajan_06344.t">
    <property type="protein sequence ID" value="C.cajan_06344.t.cds1"/>
    <property type="gene ID" value="C.cajan_06344"/>
</dbReference>
<keyword evidence="2" id="KW-1185">Reference proteome</keyword>
<proteinExistence type="predicted"/>
<accession>A0A151U3M7</accession>
<reference evidence="1 2" key="1">
    <citation type="journal article" date="2012" name="Nat. Biotechnol.">
        <title>Draft genome sequence of pigeonpea (Cajanus cajan), an orphan legume crop of resource-poor farmers.</title>
        <authorList>
            <person name="Varshney R.K."/>
            <person name="Chen W."/>
            <person name="Li Y."/>
            <person name="Bharti A.K."/>
            <person name="Saxena R.K."/>
            <person name="Schlueter J.A."/>
            <person name="Donoghue M.T."/>
            <person name="Azam S."/>
            <person name="Fan G."/>
            <person name="Whaley A.M."/>
            <person name="Farmer A.D."/>
            <person name="Sheridan J."/>
            <person name="Iwata A."/>
            <person name="Tuteja R."/>
            <person name="Penmetsa R.V."/>
            <person name="Wu W."/>
            <person name="Upadhyaya H.D."/>
            <person name="Yang S.P."/>
            <person name="Shah T."/>
            <person name="Saxena K.B."/>
            <person name="Michael T."/>
            <person name="McCombie W.R."/>
            <person name="Yang B."/>
            <person name="Zhang G."/>
            <person name="Yang H."/>
            <person name="Wang J."/>
            <person name="Spillane C."/>
            <person name="Cook D.R."/>
            <person name="May G.D."/>
            <person name="Xu X."/>
            <person name="Jackson S.A."/>
        </authorList>
    </citation>
    <scope>NUCLEOTIDE SEQUENCE [LARGE SCALE GENOMIC DNA]</scope>
    <source>
        <strain evidence="2">cv. Asha</strain>
    </source>
</reference>
<sequence>MTQSNNVKHVLIAVSVPVSLHSHAMSVSVFNGLNFSYWTEQVQFHSGVLDLDLAIQVGKLAAITDDSSNEEKAHSKAWEKANRLSLMFMRVSIANNIKSAFPKTESAKEFMKFVGEHSQTVDKSLAGTLMSTLTTMKFDGSCTMHEHVIEMTNIATRLKSLGMEVDENFLVQFILKSLQSEYGPFQMNYNTMKDKWNVHELHSMLVQEETRLKNQGNHSIHYVNNQGPGKKVNKKHGKGKVPLKIVESSTKI</sequence>
<name>A0A151U3M7_CAJCA</name>
<evidence type="ECO:0000313" key="2">
    <source>
        <dbReference type="Proteomes" id="UP000075243"/>
    </source>
</evidence>
<evidence type="ECO:0000313" key="1">
    <source>
        <dbReference type="EMBL" id="KYP73864.1"/>
    </source>
</evidence>
<dbReference type="EMBL" id="CM003604">
    <property type="protein sequence ID" value="KYP73864.1"/>
    <property type="molecule type" value="Genomic_DNA"/>
</dbReference>
<organism evidence="1 2">
    <name type="scientific">Cajanus cajan</name>
    <name type="common">Pigeon pea</name>
    <name type="synonym">Cajanus indicus</name>
    <dbReference type="NCBI Taxonomy" id="3821"/>
    <lineage>
        <taxon>Eukaryota</taxon>
        <taxon>Viridiplantae</taxon>
        <taxon>Streptophyta</taxon>
        <taxon>Embryophyta</taxon>
        <taxon>Tracheophyta</taxon>
        <taxon>Spermatophyta</taxon>
        <taxon>Magnoliopsida</taxon>
        <taxon>eudicotyledons</taxon>
        <taxon>Gunneridae</taxon>
        <taxon>Pentapetalae</taxon>
        <taxon>rosids</taxon>
        <taxon>fabids</taxon>
        <taxon>Fabales</taxon>
        <taxon>Fabaceae</taxon>
        <taxon>Papilionoideae</taxon>
        <taxon>50 kb inversion clade</taxon>
        <taxon>NPAAA clade</taxon>
        <taxon>indigoferoid/millettioid clade</taxon>
        <taxon>Phaseoleae</taxon>
        <taxon>Cajanus</taxon>
    </lineage>
</organism>
<dbReference type="Proteomes" id="UP000075243">
    <property type="component" value="Chromosome 2"/>
</dbReference>
<dbReference type="PANTHER" id="PTHR35317:SF10">
    <property type="entry name" value="RNA-DIRECTED DNA POLYMERASE"/>
    <property type="match status" value="1"/>
</dbReference>
<dbReference type="OMA" id="ELLICKW"/>
<protein>
    <recommendedName>
        <fullName evidence="3">Retrovirus-related Pol polyprotein from transposon TNT 1-94</fullName>
    </recommendedName>
</protein>
<gene>
    <name evidence="1" type="ORF">KK1_006522</name>
</gene>
<dbReference type="PANTHER" id="PTHR35317">
    <property type="entry name" value="OS04G0629600 PROTEIN"/>
    <property type="match status" value="1"/>
</dbReference>